<dbReference type="CDD" id="cd03116">
    <property type="entry name" value="MobB"/>
    <property type="match status" value="1"/>
</dbReference>
<proteinExistence type="predicted"/>
<evidence type="ECO:0000259" key="1">
    <source>
        <dbReference type="Pfam" id="PF03205"/>
    </source>
</evidence>
<name>A0A1W2BTT4_9FIRM</name>
<dbReference type="Gene3D" id="3.40.50.300">
    <property type="entry name" value="P-loop containing nucleotide triphosphate hydrolases"/>
    <property type="match status" value="1"/>
</dbReference>
<dbReference type="SUPFAM" id="SSF52540">
    <property type="entry name" value="P-loop containing nucleoside triphosphate hydrolases"/>
    <property type="match status" value="1"/>
</dbReference>
<keyword evidence="3" id="KW-1185">Reference proteome</keyword>
<accession>A0A1W2BTT4</accession>
<dbReference type="PANTHER" id="PTHR40072:SF1">
    <property type="entry name" value="MOLYBDOPTERIN-GUANINE DINUCLEOTIDE BIOSYNTHESIS ADAPTER PROTEIN"/>
    <property type="match status" value="1"/>
</dbReference>
<dbReference type="InterPro" id="IPR052539">
    <property type="entry name" value="MGD_biosynthesis_adapter"/>
</dbReference>
<protein>
    <submittedName>
        <fullName evidence="2">Molybdopterin guanine dinucleotide biosynthesis accessory protein MobB</fullName>
    </submittedName>
</protein>
<dbReference type="NCBIfam" id="TIGR00176">
    <property type="entry name" value="mobB"/>
    <property type="match status" value="1"/>
</dbReference>
<feature type="domain" description="Molybdopterin-guanine dinucleotide biosynthesis protein B (MobB)" evidence="1">
    <location>
        <begin position="4"/>
        <end position="133"/>
    </location>
</feature>
<dbReference type="PANTHER" id="PTHR40072">
    <property type="entry name" value="MOLYBDOPTERIN-GUANINE DINUCLEOTIDE BIOSYNTHESIS ADAPTER PROTEIN-RELATED"/>
    <property type="match status" value="1"/>
</dbReference>
<dbReference type="GO" id="GO:0006777">
    <property type="term" value="P:Mo-molybdopterin cofactor biosynthetic process"/>
    <property type="evidence" value="ECO:0007669"/>
    <property type="project" value="InterPro"/>
</dbReference>
<dbReference type="InterPro" id="IPR027417">
    <property type="entry name" value="P-loop_NTPase"/>
</dbReference>
<evidence type="ECO:0000313" key="2">
    <source>
        <dbReference type="EMBL" id="SMC76299.1"/>
    </source>
</evidence>
<dbReference type="EMBL" id="FWXI01000008">
    <property type="protein sequence ID" value="SMC76299.1"/>
    <property type="molecule type" value="Genomic_DNA"/>
</dbReference>
<dbReference type="GO" id="GO:0005525">
    <property type="term" value="F:GTP binding"/>
    <property type="evidence" value="ECO:0007669"/>
    <property type="project" value="InterPro"/>
</dbReference>
<sequence>MIPVISVVGRSNSGKTTYLEKLITELKCHGVRVAVIKHHHCDFDMDKPGKDTWRHAQAGAETVCLVSPHKVAMIKKTDQELPLDQVAGYIDNVDIIFTEGYKQESKPKIEVYRQASGNEPLGVKPELLAVVSDTMLYEDVPHFRLDDPAAMAGFLEINVLNWKQQRND</sequence>
<dbReference type="STRING" id="112901.SAMN04488500_108155"/>
<gene>
    <name evidence="2" type="ORF">SAMN04488500_108155</name>
</gene>
<reference evidence="2 3" key="1">
    <citation type="submission" date="2017-04" db="EMBL/GenBank/DDBJ databases">
        <authorList>
            <person name="Afonso C.L."/>
            <person name="Miller P.J."/>
            <person name="Scott M.A."/>
            <person name="Spackman E."/>
            <person name="Goraichik I."/>
            <person name="Dimitrov K.M."/>
            <person name="Suarez D.L."/>
            <person name="Swayne D.E."/>
        </authorList>
    </citation>
    <scope>NUCLEOTIDE SEQUENCE [LARGE SCALE GENOMIC DNA]</scope>
    <source>
        <strain evidence="2 3">DSM 5090</strain>
    </source>
</reference>
<organism evidence="2 3">
    <name type="scientific">Sporomusa malonica</name>
    <dbReference type="NCBI Taxonomy" id="112901"/>
    <lineage>
        <taxon>Bacteria</taxon>
        <taxon>Bacillati</taxon>
        <taxon>Bacillota</taxon>
        <taxon>Negativicutes</taxon>
        <taxon>Selenomonadales</taxon>
        <taxon>Sporomusaceae</taxon>
        <taxon>Sporomusa</taxon>
    </lineage>
</organism>
<evidence type="ECO:0000313" key="3">
    <source>
        <dbReference type="Proteomes" id="UP000192738"/>
    </source>
</evidence>
<dbReference type="Proteomes" id="UP000192738">
    <property type="component" value="Unassembled WGS sequence"/>
</dbReference>
<dbReference type="AlphaFoldDB" id="A0A1W2BTT4"/>
<dbReference type="OrthoDB" id="9786803at2"/>
<dbReference type="InterPro" id="IPR004435">
    <property type="entry name" value="MobB_dom"/>
</dbReference>
<dbReference type="Pfam" id="PF03205">
    <property type="entry name" value="MobB"/>
    <property type="match status" value="1"/>
</dbReference>
<dbReference type="RefSeq" id="WP_084575851.1">
    <property type="nucleotide sequence ID" value="NZ_CP155572.1"/>
</dbReference>